<evidence type="ECO:0000256" key="1">
    <source>
        <dbReference type="SAM" id="SignalP"/>
    </source>
</evidence>
<dbReference type="AlphaFoldDB" id="G2ZB08"/>
<dbReference type="RefSeq" id="WP_014093014.1">
    <property type="nucleotide sequence ID" value="NC_016011.1"/>
</dbReference>
<keyword evidence="1" id="KW-0732">Signal</keyword>
<evidence type="ECO:0000313" key="3">
    <source>
        <dbReference type="Proteomes" id="UP000001286"/>
    </source>
</evidence>
<reference evidence="2 3" key="1">
    <citation type="journal article" date="2011" name="J. Bacteriol.">
        <title>Complete genome sequence of the animal pathogen Listeria ivanovii, which provides insights into host specificities and evolution of the genus Listeria.</title>
        <authorList>
            <person name="Buchrieser C."/>
            <person name="Rusniok C."/>
            <person name="Garrido P."/>
            <person name="Hain T."/>
            <person name="Scortti M."/>
            <person name="Lampidis R."/>
            <person name="Karst U."/>
            <person name="Chakraborty T."/>
            <person name="Cossart P."/>
            <person name="Kreft J."/>
            <person name="Vazquez-Boland J.A."/>
            <person name="Goebel W."/>
            <person name="Glaser P."/>
        </authorList>
    </citation>
    <scope>NUCLEOTIDE SEQUENCE [LARGE SCALE GENOMIC DNA]</scope>
    <source>
        <strain evidence="3">ATCC BAA-678 / PAM 55</strain>
    </source>
</reference>
<evidence type="ECO:0000313" key="2">
    <source>
        <dbReference type="EMBL" id="CBW86115.1"/>
    </source>
</evidence>
<evidence type="ECO:0008006" key="4">
    <source>
        <dbReference type="Google" id="ProtNLM"/>
    </source>
</evidence>
<dbReference type="OrthoDB" id="2365437at2"/>
<sequence length="206" mass="23469">MKKALIPMLLLLTVLLIGCSQKAKEEVKEVSSKTKISKMGSIDADYSIPANSEEIIGKSEDIIKIKLVQNKIIGNYDNEKMEYNSTISEVEVLESYKGNFKKGDKIAVSEPWYLNDGDYESIENYIAIEQDEEYTLFLRGGHDDQKISSIISMGYGKFNKDLKEKEATLSDFDNLGEVEKFNFISENEEEVVNYKEIKADVIKDYN</sequence>
<feature type="chain" id="PRO_5003441533" description="Lipoprotein" evidence="1">
    <location>
        <begin position="24"/>
        <end position="206"/>
    </location>
</feature>
<dbReference type="HOGENOM" id="CLU_115283_0_0_9"/>
<dbReference type="Proteomes" id="UP000001286">
    <property type="component" value="Chromosome"/>
</dbReference>
<dbReference type="GeneID" id="57076609"/>
<protein>
    <recommendedName>
        <fullName evidence="4">Lipoprotein</fullName>
    </recommendedName>
</protein>
<gene>
    <name evidence="2" type="ordered locus">LIV_1628</name>
</gene>
<dbReference type="KEGG" id="liv:LIV_1628"/>
<dbReference type="eggNOG" id="ENOG5033ASM">
    <property type="taxonomic scope" value="Bacteria"/>
</dbReference>
<dbReference type="EMBL" id="FR687253">
    <property type="protein sequence ID" value="CBW86115.1"/>
    <property type="molecule type" value="Genomic_DNA"/>
</dbReference>
<dbReference type="PROSITE" id="PS51257">
    <property type="entry name" value="PROKAR_LIPOPROTEIN"/>
    <property type="match status" value="1"/>
</dbReference>
<name>G2ZB08_LISIP</name>
<feature type="signal peptide" evidence="1">
    <location>
        <begin position="1"/>
        <end position="23"/>
    </location>
</feature>
<accession>G2ZB08</accession>
<proteinExistence type="predicted"/>
<organism evidence="2 3">
    <name type="scientific">Listeria ivanovii (strain ATCC BAA-678 / PAM 55)</name>
    <dbReference type="NCBI Taxonomy" id="881621"/>
    <lineage>
        <taxon>Bacteria</taxon>
        <taxon>Bacillati</taxon>
        <taxon>Bacillota</taxon>
        <taxon>Bacilli</taxon>
        <taxon>Bacillales</taxon>
        <taxon>Listeriaceae</taxon>
        <taxon>Listeria</taxon>
    </lineage>
</organism>